<dbReference type="AlphaFoldDB" id="A0A1E3QGQ3"/>
<organism evidence="8 9">
    <name type="scientific">Babjeviella inositovora NRRL Y-12698</name>
    <dbReference type="NCBI Taxonomy" id="984486"/>
    <lineage>
        <taxon>Eukaryota</taxon>
        <taxon>Fungi</taxon>
        <taxon>Dikarya</taxon>
        <taxon>Ascomycota</taxon>
        <taxon>Saccharomycotina</taxon>
        <taxon>Pichiomycetes</taxon>
        <taxon>Serinales incertae sedis</taxon>
        <taxon>Babjeviella</taxon>
    </lineage>
</organism>
<keyword evidence="3" id="KW-0862">Zinc</keyword>
<dbReference type="SUPFAM" id="SSF54197">
    <property type="entry name" value="HIT-like"/>
    <property type="match status" value="1"/>
</dbReference>
<evidence type="ECO:0000259" key="6">
    <source>
        <dbReference type="Pfam" id="PF01230"/>
    </source>
</evidence>
<dbReference type="GO" id="GO:0003697">
    <property type="term" value="F:single-stranded DNA binding"/>
    <property type="evidence" value="ECO:0007669"/>
    <property type="project" value="TreeGrafter"/>
</dbReference>
<evidence type="ECO:0000256" key="1">
    <source>
        <dbReference type="ARBA" id="ARBA00004123"/>
    </source>
</evidence>
<dbReference type="InterPro" id="IPR032566">
    <property type="entry name" value="Znf-C2HE"/>
</dbReference>
<proteinExistence type="predicted"/>
<gene>
    <name evidence="8" type="ORF">BABINDRAFT_163974</name>
</gene>
<dbReference type="Proteomes" id="UP000094336">
    <property type="component" value="Unassembled WGS sequence"/>
</dbReference>
<keyword evidence="5" id="KW-0539">Nucleus</keyword>
<dbReference type="Pfam" id="PF16278">
    <property type="entry name" value="zf-C2HE"/>
    <property type="match status" value="1"/>
</dbReference>
<dbReference type="GO" id="GO:0030983">
    <property type="term" value="F:mismatched DNA binding"/>
    <property type="evidence" value="ECO:0007669"/>
    <property type="project" value="TreeGrafter"/>
</dbReference>
<reference evidence="9" key="1">
    <citation type="submission" date="2016-05" db="EMBL/GenBank/DDBJ databases">
        <title>Comparative genomics of biotechnologically important yeasts.</title>
        <authorList>
            <consortium name="DOE Joint Genome Institute"/>
            <person name="Riley R."/>
            <person name="Haridas S."/>
            <person name="Wolfe K.H."/>
            <person name="Lopes M.R."/>
            <person name="Hittinger C.T."/>
            <person name="Goker M."/>
            <person name="Salamov A."/>
            <person name="Wisecaver J."/>
            <person name="Long T.M."/>
            <person name="Aerts A.L."/>
            <person name="Barry K."/>
            <person name="Choi C."/>
            <person name="Clum A."/>
            <person name="Coughlan A.Y."/>
            <person name="Deshpande S."/>
            <person name="Douglass A.P."/>
            <person name="Hanson S.J."/>
            <person name="Klenk H.-P."/>
            <person name="Labutti K."/>
            <person name="Lapidus A."/>
            <person name="Lindquist E."/>
            <person name="Lipzen A."/>
            <person name="Meier-Kolthoff J.P."/>
            <person name="Ohm R.A."/>
            <person name="Otillar R.P."/>
            <person name="Pangilinan J."/>
            <person name="Peng Y."/>
            <person name="Rokas A."/>
            <person name="Rosa C.A."/>
            <person name="Scheuner C."/>
            <person name="Sibirny A.A."/>
            <person name="Slot J.C."/>
            <person name="Stielow J.B."/>
            <person name="Sun H."/>
            <person name="Kurtzman C.P."/>
            <person name="Blackwell M."/>
            <person name="Grigoriev I.V."/>
            <person name="Jeffries T.W."/>
        </authorList>
    </citation>
    <scope>NUCLEOTIDE SEQUENCE [LARGE SCALE GENOMIC DNA]</scope>
    <source>
        <strain evidence="9">NRRL Y-12698</strain>
    </source>
</reference>
<dbReference type="PANTHER" id="PTHR12486">
    <property type="entry name" value="APRATAXIN-RELATED"/>
    <property type="match status" value="1"/>
</dbReference>
<dbReference type="GO" id="GO:0033699">
    <property type="term" value="F:DNA 5'-adenosine monophosphate hydrolase activity"/>
    <property type="evidence" value="ECO:0007669"/>
    <property type="project" value="EnsemblFungi"/>
</dbReference>
<protein>
    <submittedName>
        <fullName evidence="8">Uncharacterized protein</fullName>
    </submittedName>
</protein>
<dbReference type="STRING" id="984486.A0A1E3QGQ3"/>
<dbReference type="GeneID" id="30148061"/>
<keyword evidence="4" id="KW-0238">DNA-binding</keyword>
<dbReference type="EMBL" id="KV454456">
    <property type="protein sequence ID" value="ODQ76893.1"/>
    <property type="molecule type" value="Genomic_DNA"/>
</dbReference>
<sequence>MSFRRALAPYIQHPETKIKSDLVFYDDKVTIIRDAFPKSRVHYLILPRDPSITRQSPLTVFDGEKGARLKAHLAPYVTMAKRLVICEMYNSVWGEAIQQTYPPEDDPQCKRYENYGEAFHSLVDEEHLDEYVLAGFHAVPSLENLHIHVLTGDFTSDRLKNRKHYNSFNTPFFINFEDLPFSPARLEAARRNGIDYQNAKAMEQIVKTTDLRCIHCGENFRGHFAQLMPHLRDEYDKRFTDAT</sequence>
<keyword evidence="2" id="KW-0479">Metal-binding</keyword>
<dbReference type="RefSeq" id="XP_018982221.1">
    <property type="nucleotide sequence ID" value="XM_019130208.1"/>
</dbReference>
<dbReference type="GO" id="GO:0000012">
    <property type="term" value="P:single strand break repair"/>
    <property type="evidence" value="ECO:0007669"/>
    <property type="project" value="TreeGrafter"/>
</dbReference>
<dbReference type="GO" id="GO:0046872">
    <property type="term" value="F:metal ion binding"/>
    <property type="evidence" value="ECO:0007669"/>
    <property type="project" value="UniProtKB-KW"/>
</dbReference>
<evidence type="ECO:0000259" key="7">
    <source>
        <dbReference type="Pfam" id="PF16278"/>
    </source>
</evidence>
<evidence type="ECO:0000313" key="8">
    <source>
        <dbReference type="EMBL" id="ODQ76893.1"/>
    </source>
</evidence>
<dbReference type="InterPro" id="IPR036265">
    <property type="entry name" value="HIT-like_sf"/>
</dbReference>
<comment type="subcellular location">
    <subcellularLocation>
        <location evidence="1">Nucleus</location>
    </subcellularLocation>
</comment>
<feature type="domain" description="HIT" evidence="6">
    <location>
        <begin position="16"/>
        <end position="153"/>
    </location>
</feature>
<evidence type="ECO:0000256" key="2">
    <source>
        <dbReference type="ARBA" id="ARBA00022723"/>
    </source>
</evidence>
<keyword evidence="9" id="KW-1185">Reference proteome</keyword>
<accession>A0A1E3QGQ3</accession>
<dbReference type="InterPro" id="IPR011146">
    <property type="entry name" value="HIT-like"/>
</dbReference>
<feature type="domain" description="Aprataxin C2HE/C2H2/C2HC zinc finger" evidence="7">
    <location>
        <begin position="169"/>
        <end position="237"/>
    </location>
</feature>
<name>A0A1E3QGQ3_9ASCO</name>
<dbReference type="Pfam" id="PF01230">
    <property type="entry name" value="HIT"/>
    <property type="match status" value="1"/>
</dbReference>
<dbReference type="GO" id="GO:1990165">
    <property type="term" value="F:single-strand break-containing DNA binding"/>
    <property type="evidence" value="ECO:0007669"/>
    <property type="project" value="TreeGrafter"/>
</dbReference>
<dbReference type="Gene3D" id="3.30.428.10">
    <property type="entry name" value="HIT-like"/>
    <property type="match status" value="1"/>
</dbReference>
<dbReference type="GO" id="GO:0003725">
    <property type="term" value="F:double-stranded RNA binding"/>
    <property type="evidence" value="ECO:0007669"/>
    <property type="project" value="TreeGrafter"/>
</dbReference>
<dbReference type="OrthoDB" id="3512845at2759"/>
<evidence type="ECO:0000256" key="4">
    <source>
        <dbReference type="ARBA" id="ARBA00023125"/>
    </source>
</evidence>
<evidence type="ECO:0000256" key="3">
    <source>
        <dbReference type="ARBA" id="ARBA00022833"/>
    </source>
</evidence>
<dbReference type="GO" id="GO:0005634">
    <property type="term" value="C:nucleus"/>
    <property type="evidence" value="ECO:0007669"/>
    <property type="project" value="UniProtKB-SubCell"/>
</dbReference>
<dbReference type="PANTHER" id="PTHR12486:SF4">
    <property type="entry name" value="APRATAXIN"/>
    <property type="match status" value="1"/>
</dbReference>
<evidence type="ECO:0000256" key="5">
    <source>
        <dbReference type="ARBA" id="ARBA00023242"/>
    </source>
</evidence>
<evidence type="ECO:0000313" key="9">
    <source>
        <dbReference type="Proteomes" id="UP000094336"/>
    </source>
</evidence>